<accession>A0A699QFY0</accession>
<feature type="region of interest" description="Disordered" evidence="1">
    <location>
        <begin position="60"/>
        <end position="99"/>
    </location>
</feature>
<dbReference type="AlphaFoldDB" id="A0A699QFY0"/>
<organism evidence="2">
    <name type="scientific">Tanacetum cinerariifolium</name>
    <name type="common">Dalmatian daisy</name>
    <name type="synonym">Chrysanthemum cinerariifolium</name>
    <dbReference type="NCBI Taxonomy" id="118510"/>
    <lineage>
        <taxon>Eukaryota</taxon>
        <taxon>Viridiplantae</taxon>
        <taxon>Streptophyta</taxon>
        <taxon>Embryophyta</taxon>
        <taxon>Tracheophyta</taxon>
        <taxon>Spermatophyta</taxon>
        <taxon>Magnoliopsida</taxon>
        <taxon>eudicotyledons</taxon>
        <taxon>Gunneridae</taxon>
        <taxon>Pentapetalae</taxon>
        <taxon>asterids</taxon>
        <taxon>campanulids</taxon>
        <taxon>Asterales</taxon>
        <taxon>Asteraceae</taxon>
        <taxon>Asteroideae</taxon>
        <taxon>Anthemideae</taxon>
        <taxon>Anthemidinae</taxon>
        <taxon>Tanacetum</taxon>
    </lineage>
</organism>
<comment type="caution">
    <text evidence="2">The sequence shown here is derived from an EMBL/GenBank/DDBJ whole genome shotgun (WGS) entry which is preliminary data.</text>
</comment>
<name>A0A699QFY0_TANCI</name>
<gene>
    <name evidence="2" type="ORF">Tci_832659</name>
</gene>
<proteinExistence type="predicted"/>
<dbReference type="EMBL" id="BKCJ010986428">
    <property type="protein sequence ID" value="GFC60689.1"/>
    <property type="molecule type" value="Genomic_DNA"/>
</dbReference>
<reference evidence="2" key="1">
    <citation type="journal article" date="2019" name="Sci. Rep.">
        <title>Draft genome of Tanacetum cinerariifolium, the natural source of mosquito coil.</title>
        <authorList>
            <person name="Yamashiro T."/>
            <person name="Shiraishi A."/>
            <person name="Satake H."/>
            <person name="Nakayama K."/>
        </authorList>
    </citation>
    <scope>NUCLEOTIDE SEQUENCE</scope>
</reference>
<evidence type="ECO:0000313" key="2">
    <source>
        <dbReference type="EMBL" id="GFC60689.1"/>
    </source>
</evidence>
<protein>
    <submittedName>
        <fullName evidence="2">Uncharacterized protein</fullName>
    </submittedName>
</protein>
<evidence type="ECO:0000256" key="1">
    <source>
        <dbReference type="SAM" id="MobiDB-lite"/>
    </source>
</evidence>
<sequence>MESVTKSDIMTLPYGMLLTRLFEHVRISHPYAIKGVYYLVDHVMIPLSEKRFFKIIPKEKRPYPQTPTPTESPSLTPHQEEEENDPVDNYMLDPIIYIN</sequence>
<feature type="compositionally biased region" description="Low complexity" evidence="1">
    <location>
        <begin position="68"/>
        <end position="77"/>
    </location>
</feature>